<dbReference type="AlphaFoldDB" id="A0A7L9U9G8"/>
<feature type="chain" id="PRO_5032745544" evidence="1">
    <location>
        <begin position="26"/>
        <end position="482"/>
    </location>
</feature>
<dbReference type="PANTHER" id="PTHR46825:SF12">
    <property type="entry name" value="PENICILLIN-BINDING PROTEIN 4"/>
    <property type="match status" value="1"/>
</dbReference>
<dbReference type="RefSeq" id="WP_193688511.1">
    <property type="nucleotide sequence ID" value="NZ_CP062941.1"/>
</dbReference>
<dbReference type="Pfam" id="PF00144">
    <property type="entry name" value="Beta-lactamase"/>
    <property type="match status" value="1"/>
</dbReference>
<feature type="domain" description="Beta-lactamase-related" evidence="2">
    <location>
        <begin position="61"/>
        <end position="378"/>
    </location>
</feature>
<proteinExistence type="predicted"/>
<organism evidence="3 4">
    <name type="scientific">Massilia litorea</name>
    <dbReference type="NCBI Taxonomy" id="2769491"/>
    <lineage>
        <taxon>Bacteria</taxon>
        <taxon>Pseudomonadati</taxon>
        <taxon>Pseudomonadota</taxon>
        <taxon>Betaproteobacteria</taxon>
        <taxon>Burkholderiales</taxon>
        <taxon>Oxalobacteraceae</taxon>
        <taxon>Telluria group</taxon>
        <taxon>Massilia</taxon>
    </lineage>
</organism>
<evidence type="ECO:0000256" key="1">
    <source>
        <dbReference type="SAM" id="SignalP"/>
    </source>
</evidence>
<reference evidence="3 4" key="1">
    <citation type="submission" date="2020-10" db="EMBL/GenBank/DDBJ databases">
        <title>Genome sequencing of Massilia sp. LPB0304.</title>
        <authorList>
            <person name="Kim J."/>
        </authorList>
    </citation>
    <scope>NUCLEOTIDE SEQUENCE [LARGE SCALE GENOMIC DNA]</scope>
    <source>
        <strain evidence="3 4">LPB0304</strain>
    </source>
</reference>
<dbReference type="InterPro" id="IPR050491">
    <property type="entry name" value="AmpC-like"/>
</dbReference>
<dbReference type="PANTHER" id="PTHR46825">
    <property type="entry name" value="D-ALANYL-D-ALANINE-CARBOXYPEPTIDASE/ENDOPEPTIDASE AMPH"/>
    <property type="match status" value="1"/>
</dbReference>
<dbReference type="SUPFAM" id="SSF56601">
    <property type="entry name" value="beta-lactamase/transpeptidase-like"/>
    <property type="match status" value="1"/>
</dbReference>
<protein>
    <submittedName>
        <fullName evidence="3">Beta-lactamase family protein</fullName>
    </submittedName>
</protein>
<evidence type="ECO:0000313" key="3">
    <source>
        <dbReference type="EMBL" id="QOL51537.1"/>
    </source>
</evidence>
<gene>
    <name evidence="3" type="ORF">LPB04_09925</name>
</gene>
<dbReference type="KEGG" id="mlir:LPB04_09925"/>
<dbReference type="Gene3D" id="3.40.710.10">
    <property type="entry name" value="DD-peptidase/beta-lactamase superfamily"/>
    <property type="match status" value="1"/>
</dbReference>
<name>A0A7L9U9G8_9BURK</name>
<feature type="signal peptide" evidence="1">
    <location>
        <begin position="1"/>
        <end position="25"/>
    </location>
</feature>
<evidence type="ECO:0000259" key="2">
    <source>
        <dbReference type="Pfam" id="PF00144"/>
    </source>
</evidence>
<accession>A0A7L9U9G8</accession>
<dbReference type="InterPro" id="IPR012338">
    <property type="entry name" value="Beta-lactam/transpept-like"/>
</dbReference>
<dbReference type="InterPro" id="IPR001466">
    <property type="entry name" value="Beta-lactam-related"/>
</dbReference>
<dbReference type="EMBL" id="CP062941">
    <property type="protein sequence ID" value="QOL51537.1"/>
    <property type="molecule type" value="Genomic_DNA"/>
</dbReference>
<keyword evidence="1" id="KW-0732">Signal</keyword>
<sequence>MSIATIRAAAYALPVLAFAALPVFAASTSAHDDEIARVERGLRTPVVVAGEPAAPRALLEEMRRLHVPGVSIALIRNGKIAWTRGYGVVYEGGPAVTPDTLFQAASISKPVTAMAALRLAERGELDLDADINTVLTTWHLPPGPGAGNTSATVRQLLSHTAGTSVSGFPGYAADKPVPTLVQVLDGAPPANTKPVRIVTVPGSAWRYSGGGYTIVQQALIDRSGKPFDALLLETVLKPAGMADSRFAQPLPASLLGRAALPHDEAGQPYAGGPHTYPELAAAGLWTTPADLARFALDLQRSLQGGKGVLSPRMARTMIAPVDNRYGLGLQIEGEGQALSFAHGGSNMGYQNTLFAYARHGDGAVVMTNGANGGELANSVLRALAAEYKWPSQQPTERKAVALELAAQEKLAGRYLVPGQGDFTIARRDGQLMVALRGAAWEPLYAAAPDVLFVLSRKLELQMAGDGGRLVSGSFDLPFRRAE</sequence>
<keyword evidence="4" id="KW-1185">Reference proteome</keyword>
<evidence type="ECO:0000313" key="4">
    <source>
        <dbReference type="Proteomes" id="UP000593875"/>
    </source>
</evidence>
<dbReference type="Proteomes" id="UP000593875">
    <property type="component" value="Chromosome"/>
</dbReference>